<feature type="coiled-coil region" evidence="1">
    <location>
        <begin position="92"/>
        <end position="123"/>
    </location>
</feature>
<dbReference type="Proteomes" id="UP001311730">
    <property type="component" value="Unassembled WGS sequence"/>
</dbReference>
<evidence type="ECO:0000256" key="1">
    <source>
        <dbReference type="SAM" id="Coils"/>
    </source>
</evidence>
<comment type="caution">
    <text evidence="2">The sequence shown here is derived from an EMBL/GenBank/DDBJ whole genome shotgun (WGS) entry which is preliminary data.</text>
</comment>
<evidence type="ECO:0000313" key="2">
    <source>
        <dbReference type="EMBL" id="MEB3076040.1"/>
    </source>
</evidence>
<proteinExistence type="predicted"/>
<accession>A0ABU5ZAQ0</accession>
<protein>
    <submittedName>
        <fullName evidence="2">Transcriptional regulator</fullName>
    </submittedName>
</protein>
<organism evidence="2 3">
    <name type="scientific">Capnocytophaga gingivalis</name>
    <dbReference type="NCBI Taxonomy" id="1017"/>
    <lineage>
        <taxon>Bacteria</taxon>
        <taxon>Pseudomonadati</taxon>
        <taxon>Bacteroidota</taxon>
        <taxon>Flavobacteriia</taxon>
        <taxon>Flavobacteriales</taxon>
        <taxon>Flavobacteriaceae</taxon>
        <taxon>Capnocytophaga</taxon>
    </lineage>
</organism>
<keyword evidence="3" id="KW-1185">Reference proteome</keyword>
<gene>
    <name evidence="2" type="ORF">VJJ08_12145</name>
</gene>
<dbReference type="EMBL" id="JAYKBW010000015">
    <property type="protein sequence ID" value="MEB3076040.1"/>
    <property type="molecule type" value="Genomic_DNA"/>
</dbReference>
<keyword evidence="1" id="KW-0175">Coiled coil</keyword>
<sequence>MKERILQFIDYKGFSKNKFYKETGLSNGILDKKSGLTSESIEKIYSKYPEINIEWLLFGRGEMLKTSAQNITQNGNTNVNNGHNVSGQGNVIKQTNDELMEIIREKDKQIAEKDKQIAMLIEKISK</sequence>
<name>A0ABU5ZAQ0_9FLAO</name>
<evidence type="ECO:0000313" key="3">
    <source>
        <dbReference type="Proteomes" id="UP001311730"/>
    </source>
</evidence>
<reference evidence="2 3" key="1">
    <citation type="submission" date="2023-12" db="EMBL/GenBank/DDBJ databases">
        <title>Genomic sequences of Capnocytophaga and Parvimonas strains.</title>
        <authorList>
            <person name="Watt R.M."/>
            <person name="Wang M."/>
            <person name="Yang T."/>
            <person name="Tong W.M."/>
        </authorList>
    </citation>
    <scope>NUCLEOTIDE SEQUENCE [LARGE SCALE GENOMIC DNA]</scope>
    <source>
        <strain evidence="2 3">CCUG 13096</strain>
    </source>
</reference>
<dbReference type="RefSeq" id="WP_323984121.1">
    <property type="nucleotide sequence ID" value="NZ_JAYKBW010000015.1"/>
</dbReference>